<name>A0AAU9C6N2_9ENTR</name>
<evidence type="ECO:0000313" key="2">
    <source>
        <dbReference type="Proteomes" id="UP000595858"/>
    </source>
</evidence>
<dbReference type="Proteomes" id="UP000595858">
    <property type="component" value="Plasmid pN260-2"/>
</dbReference>
<reference evidence="1" key="1">
    <citation type="journal article" date="2020" name="J Glob Antimicrob Resist">
        <title>Genomic characterization of clinical Enterobacter roggenkampii co-harboring blaIMP-1- and blaGES-5-encoding IncP6 and mcr-9-encoding IncHI2 plasmids isolated in Japan.</title>
        <authorList>
            <person name="Umeda K."/>
            <person name="Nakamura H."/>
            <person name="Fukuda A."/>
            <person name="Matsumoto Y."/>
            <person name="Motooka D."/>
            <person name="Nakamura S."/>
            <person name="Yasui Y."/>
            <person name="Yoshida H."/>
            <person name="Kawahara R."/>
        </authorList>
    </citation>
    <scope>NUCLEOTIDE SEQUENCE</scope>
    <source>
        <strain evidence="1">OIPH-N260</strain>
    </source>
</reference>
<organism evidence="1 2">
    <name type="scientific">Enterobacter roggenkampii</name>
    <dbReference type="NCBI Taxonomy" id="1812935"/>
    <lineage>
        <taxon>Bacteria</taxon>
        <taxon>Pseudomonadati</taxon>
        <taxon>Pseudomonadota</taxon>
        <taxon>Gammaproteobacteria</taxon>
        <taxon>Enterobacterales</taxon>
        <taxon>Enterobacteriaceae</taxon>
        <taxon>Enterobacter</taxon>
        <taxon>Enterobacter cloacae complex</taxon>
    </lineage>
</organism>
<dbReference type="AlphaFoldDB" id="A0AAU9C6N2"/>
<gene>
    <name evidence="1" type="ORF">OIPHN260_51130</name>
</gene>
<protein>
    <submittedName>
        <fullName evidence="1">Uncharacterized protein</fullName>
    </submittedName>
</protein>
<proteinExistence type="predicted"/>
<sequence>MLLYDALLGGLHQSKHILTSRRGQSKGFRTDATGMPVIPGMIAKHFNVIEDIRPDHLPNFVYSLPDAFFFT</sequence>
<accession>A0AAU9C6N2</accession>
<geneLocation type="plasmid" evidence="1 2">
    <name>pN260-2</name>
</geneLocation>
<evidence type="ECO:0000313" key="1">
    <source>
        <dbReference type="EMBL" id="BCL45610.1"/>
    </source>
</evidence>
<dbReference type="EMBL" id="AP023449">
    <property type="protein sequence ID" value="BCL45610.1"/>
    <property type="molecule type" value="Genomic_DNA"/>
</dbReference>
<keyword evidence="1" id="KW-0614">Plasmid</keyword>